<feature type="non-terminal residue" evidence="1">
    <location>
        <position position="90"/>
    </location>
</feature>
<proteinExistence type="predicted"/>
<dbReference type="AntiFam" id="ANF00237">
    <property type="entry name" value="Shadow ORF (opposite ahcY)"/>
</dbReference>
<protein>
    <submittedName>
        <fullName evidence="1">Uncharacterized protein</fullName>
    </submittedName>
</protein>
<accession>A0A699XAJ0</accession>
<sequence>NGDLASNHDIGGTLDTIDKGLTAAVKVVELGLCDRVVDVDGWDHEALALEHAVEVVDTGGGLLRDTVAVLEHLRVLLVDEGSKVTTVVED</sequence>
<dbReference type="EMBL" id="BKCJ011832492">
    <property type="protein sequence ID" value="GFD56717.1"/>
    <property type="molecule type" value="Genomic_DNA"/>
</dbReference>
<feature type="non-terminal residue" evidence="1">
    <location>
        <position position="1"/>
    </location>
</feature>
<comment type="caution">
    <text evidence="1">The sequence shown here is derived from an EMBL/GenBank/DDBJ whole genome shotgun (WGS) entry which is preliminary data.</text>
</comment>
<gene>
    <name evidence="1" type="ORF">Tci_928686</name>
</gene>
<organism evidence="1">
    <name type="scientific">Tanacetum cinerariifolium</name>
    <name type="common">Dalmatian daisy</name>
    <name type="synonym">Chrysanthemum cinerariifolium</name>
    <dbReference type="NCBI Taxonomy" id="118510"/>
    <lineage>
        <taxon>Eukaryota</taxon>
        <taxon>Viridiplantae</taxon>
        <taxon>Streptophyta</taxon>
        <taxon>Embryophyta</taxon>
        <taxon>Tracheophyta</taxon>
        <taxon>Spermatophyta</taxon>
        <taxon>Magnoliopsida</taxon>
        <taxon>eudicotyledons</taxon>
        <taxon>Gunneridae</taxon>
        <taxon>Pentapetalae</taxon>
        <taxon>asterids</taxon>
        <taxon>campanulids</taxon>
        <taxon>Asterales</taxon>
        <taxon>Asteraceae</taxon>
        <taxon>Asteroideae</taxon>
        <taxon>Anthemideae</taxon>
        <taxon>Anthemidinae</taxon>
        <taxon>Tanacetum</taxon>
    </lineage>
</organism>
<reference evidence="1" key="1">
    <citation type="journal article" date="2019" name="Sci. Rep.">
        <title>Draft genome of Tanacetum cinerariifolium, the natural source of mosquito coil.</title>
        <authorList>
            <person name="Yamashiro T."/>
            <person name="Shiraishi A."/>
            <person name="Satake H."/>
            <person name="Nakayama K."/>
        </authorList>
    </citation>
    <scope>NUCLEOTIDE SEQUENCE</scope>
</reference>
<evidence type="ECO:0000313" key="1">
    <source>
        <dbReference type="EMBL" id="GFD56717.1"/>
    </source>
</evidence>
<dbReference type="AlphaFoldDB" id="A0A699XAJ0"/>
<name>A0A699XAJ0_TANCI</name>